<proteinExistence type="predicted"/>
<feature type="transmembrane region" description="Helical" evidence="1">
    <location>
        <begin position="7"/>
        <end position="27"/>
    </location>
</feature>
<reference evidence="2 3" key="1">
    <citation type="submission" date="2018-03" db="EMBL/GenBank/DDBJ databases">
        <title>Draft Genome Sequences of the Obligatory Marine Myxobacteria Enhygromyxa salina SWB005.</title>
        <authorList>
            <person name="Poehlein A."/>
            <person name="Moghaddam J.A."/>
            <person name="Harms H."/>
            <person name="Alanjari M."/>
            <person name="Koenig G.M."/>
            <person name="Daniel R."/>
            <person name="Schaeberle T.F."/>
        </authorList>
    </citation>
    <scope>NUCLEOTIDE SEQUENCE [LARGE SCALE GENOMIC DNA]</scope>
    <source>
        <strain evidence="2 3">SWB005</strain>
    </source>
</reference>
<sequence length="120" mass="12832">MLRKVTWAGLGMTGAAGVGALTLGLLANGQQRLFKEDSCYQFDDGSCPPDFVIGNPDFHARAYQRYAQSAYILTGVSVGLAVTTLAIGLVSRRYARQSRRAGGRARVRVTPGLGGLTLHF</sequence>
<evidence type="ECO:0008006" key="4">
    <source>
        <dbReference type="Google" id="ProtNLM"/>
    </source>
</evidence>
<accession>A0A2S9YEM0</accession>
<dbReference type="AlphaFoldDB" id="A0A2S9YEM0"/>
<comment type="caution">
    <text evidence="2">The sequence shown here is derived from an EMBL/GenBank/DDBJ whole genome shotgun (WGS) entry which is preliminary data.</text>
</comment>
<feature type="transmembrane region" description="Helical" evidence="1">
    <location>
        <begin position="70"/>
        <end position="90"/>
    </location>
</feature>
<protein>
    <recommendedName>
        <fullName evidence="4">Transmembrane protein</fullName>
    </recommendedName>
</protein>
<dbReference type="EMBL" id="PVNK01000077">
    <property type="protein sequence ID" value="PRQ03574.1"/>
    <property type="molecule type" value="Genomic_DNA"/>
</dbReference>
<keyword evidence="3" id="KW-1185">Reference proteome</keyword>
<gene>
    <name evidence="2" type="ORF">ENSA5_14480</name>
</gene>
<keyword evidence="1" id="KW-1133">Transmembrane helix</keyword>
<evidence type="ECO:0000256" key="1">
    <source>
        <dbReference type="SAM" id="Phobius"/>
    </source>
</evidence>
<evidence type="ECO:0000313" key="2">
    <source>
        <dbReference type="EMBL" id="PRQ03574.1"/>
    </source>
</evidence>
<dbReference type="RefSeq" id="WP_106390921.1">
    <property type="nucleotide sequence ID" value="NZ_PVNK01000077.1"/>
</dbReference>
<dbReference type="Proteomes" id="UP000237968">
    <property type="component" value="Unassembled WGS sequence"/>
</dbReference>
<organism evidence="2 3">
    <name type="scientific">Enhygromyxa salina</name>
    <dbReference type="NCBI Taxonomy" id="215803"/>
    <lineage>
        <taxon>Bacteria</taxon>
        <taxon>Pseudomonadati</taxon>
        <taxon>Myxococcota</taxon>
        <taxon>Polyangia</taxon>
        <taxon>Nannocystales</taxon>
        <taxon>Nannocystaceae</taxon>
        <taxon>Enhygromyxa</taxon>
    </lineage>
</organism>
<keyword evidence="1" id="KW-0472">Membrane</keyword>
<evidence type="ECO:0000313" key="3">
    <source>
        <dbReference type="Proteomes" id="UP000237968"/>
    </source>
</evidence>
<keyword evidence="1" id="KW-0812">Transmembrane</keyword>
<name>A0A2S9YEM0_9BACT</name>